<dbReference type="SUPFAM" id="SSF53098">
    <property type="entry name" value="Ribonuclease H-like"/>
    <property type="match status" value="1"/>
</dbReference>
<dbReference type="InterPro" id="IPR022894">
    <property type="entry name" value="Oligoribonuclease"/>
</dbReference>
<dbReference type="HAMAP" id="MF_00045">
    <property type="entry name" value="Oligoribonuclease"/>
    <property type="match status" value="1"/>
</dbReference>
<keyword evidence="6" id="KW-0963">Cytoplasm</keyword>
<evidence type="ECO:0000256" key="4">
    <source>
        <dbReference type="ARBA" id="ARBA00022839"/>
    </source>
</evidence>
<dbReference type="PANTHER" id="PTHR11046:SF0">
    <property type="entry name" value="OLIGORIBONUCLEASE, MITOCHONDRIAL"/>
    <property type="match status" value="1"/>
</dbReference>
<comment type="similarity">
    <text evidence="1 6">Belongs to the oligoribonuclease family.</text>
</comment>
<evidence type="ECO:0000256" key="6">
    <source>
        <dbReference type="HAMAP-Rule" id="MF_00045"/>
    </source>
</evidence>
<keyword evidence="2 6" id="KW-0540">Nuclease</keyword>
<evidence type="ECO:0000256" key="3">
    <source>
        <dbReference type="ARBA" id="ARBA00022801"/>
    </source>
</evidence>
<evidence type="ECO:0000256" key="2">
    <source>
        <dbReference type="ARBA" id="ARBA00022722"/>
    </source>
</evidence>
<keyword evidence="4 6" id="KW-0269">Exonuclease</keyword>
<comment type="function">
    <text evidence="6">3'-to-5' exoribonuclease specific for small oligoribonucleotides.</text>
</comment>
<evidence type="ECO:0000313" key="8">
    <source>
        <dbReference type="EMBL" id="BAP57956.1"/>
    </source>
</evidence>
<dbReference type="HOGENOM" id="CLU_064761_2_0_6"/>
<evidence type="ECO:0000256" key="1">
    <source>
        <dbReference type="ARBA" id="ARBA00009921"/>
    </source>
</evidence>
<keyword evidence="9" id="KW-1185">Reference proteome</keyword>
<dbReference type="FunFam" id="3.30.420.10:FF:000003">
    <property type="entry name" value="Oligoribonuclease"/>
    <property type="match status" value="1"/>
</dbReference>
<dbReference type="EC" id="3.1.-.-" evidence="6"/>
<dbReference type="GO" id="GO:0003676">
    <property type="term" value="F:nucleic acid binding"/>
    <property type="evidence" value="ECO:0007669"/>
    <property type="project" value="InterPro"/>
</dbReference>
<dbReference type="GO" id="GO:0006259">
    <property type="term" value="P:DNA metabolic process"/>
    <property type="evidence" value="ECO:0007669"/>
    <property type="project" value="UniProtKB-ARBA"/>
</dbReference>
<protein>
    <recommendedName>
        <fullName evidence="5 6">Oligoribonuclease</fullName>
        <ecNumber evidence="6">3.1.-.-</ecNumber>
    </recommendedName>
</protein>
<organism evidence="8 9">
    <name type="scientific">Thioploca ingrica</name>
    <dbReference type="NCBI Taxonomy" id="40754"/>
    <lineage>
        <taxon>Bacteria</taxon>
        <taxon>Pseudomonadati</taxon>
        <taxon>Pseudomonadota</taxon>
        <taxon>Gammaproteobacteria</taxon>
        <taxon>Thiotrichales</taxon>
        <taxon>Thiotrichaceae</taxon>
        <taxon>Thioploca</taxon>
    </lineage>
</organism>
<dbReference type="SMART" id="SM00479">
    <property type="entry name" value="EXOIII"/>
    <property type="match status" value="1"/>
</dbReference>
<dbReference type="OrthoDB" id="9801329at2"/>
<comment type="subcellular location">
    <subcellularLocation>
        <location evidence="6">Cytoplasm</location>
    </subcellularLocation>
</comment>
<keyword evidence="3 6" id="KW-0378">Hydrolase</keyword>
<evidence type="ECO:0000256" key="5">
    <source>
        <dbReference type="ARBA" id="ARBA00070964"/>
    </source>
</evidence>
<gene>
    <name evidence="6" type="primary">orn</name>
    <name evidence="8" type="ORF">THII_3659</name>
</gene>
<feature type="active site" evidence="6">
    <location>
        <position position="129"/>
    </location>
</feature>
<dbReference type="Proteomes" id="UP000031623">
    <property type="component" value="Chromosome"/>
</dbReference>
<dbReference type="AlphaFoldDB" id="A0A090BW43"/>
<dbReference type="InterPro" id="IPR013520">
    <property type="entry name" value="Ribonucl_H"/>
</dbReference>
<dbReference type="InterPro" id="IPR012337">
    <property type="entry name" value="RNaseH-like_sf"/>
</dbReference>
<reference evidence="8 9" key="1">
    <citation type="journal article" date="2014" name="ISME J.">
        <title>Ecophysiology of Thioploca ingrica as revealed by the complete genome sequence supplemented with proteomic evidence.</title>
        <authorList>
            <person name="Kojima H."/>
            <person name="Ogura Y."/>
            <person name="Yamamoto N."/>
            <person name="Togashi T."/>
            <person name="Mori H."/>
            <person name="Watanabe T."/>
            <person name="Nemoto F."/>
            <person name="Kurokawa K."/>
            <person name="Hayashi T."/>
            <person name="Fukui M."/>
        </authorList>
    </citation>
    <scope>NUCLEOTIDE SEQUENCE [LARGE SCALE GENOMIC DNA]</scope>
</reference>
<dbReference type="Pfam" id="PF00929">
    <property type="entry name" value="RNase_T"/>
    <property type="match status" value="1"/>
</dbReference>
<evidence type="ECO:0000313" key="9">
    <source>
        <dbReference type="Proteomes" id="UP000031623"/>
    </source>
</evidence>
<accession>A0A090BW43</accession>
<dbReference type="PANTHER" id="PTHR11046">
    <property type="entry name" value="OLIGORIBONUCLEASE, MITOCHONDRIAL"/>
    <property type="match status" value="1"/>
</dbReference>
<sequence>MPQNPSNLIWIDLEMTGLDPDHNTIIEIATLITNSDLQVIAEGPVLAIHQSEAILTTMDEWNTRQHNQSGLIERVRNSPFTLAMAEEFTLNFLQQQVPPNASPMCGNTVSQDRRFLYRYMPNLEKYFHYRHIDVSTLKELAKRWLPNLPEFEKASKHLAMNDIYDSIEELKYYRQHFFRMIP</sequence>
<dbReference type="Gene3D" id="3.30.420.10">
    <property type="entry name" value="Ribonuclease H-like superfamily/Ribonuclease H"/>
    <property type="match status" value="1"/>
</dbReference>
<name>A0A090BW43_9GAMM</name>
<evidence type="ECO:0000259" key="7">
    <source>
        <dbReference type="SMART" id="SM00479"/>
    </source>
</evidence>
<dbReference type="CDD" id="cd06135">
    <property type="entry name" value="Orn"/>
    <property type="match status" value="1"/>
</dbReference>
<dbReference type="STRING" id="40754.THII_3659"/>
<proteinExistence type="inferred from homology"/>
<dbReference type="EMBL" id="AP014633">
    <property type="protein sequence ID" value="BAP57956.1"/>
    <property type="molecule type" value="Genomic_DNA"/>
</dbReference>
<dbReference type="InterPro" id="IPR036397">
    <property type="entry name" value="RNaseH_sf"/>
</dbReference>
<feature type="domain" description="Exonuclease" evidence="7">
    <location>
        <begin position="7"/>
        <end position="179"/>
    </location>
</feature>
<dbReference type="GO" id="GO:0000175">
    <property type="term" value="F:3'-5'-RNA exonuclease activity"/>
    <property type="evidence" value="ECO:0007669"/>
    <property type="project" value="InterPro"/>
</dbReference>
<dbReference type="KEGG" id="tig:THII_3659"/>
<dbReference type="NCBIfam" id="NF003765">
    <property type="entry name" value="PRK05359.1"/>
    <property type="match status" value="1"/>
</dbReference>
<dbReference type="GO" id="GO:0005737">
    <property type="term" value="C:cytoplasm"/>
    <property type="evidence" value="ECO:0007669"/>
    <property type="project" value="UniProtKB-SubCell"/>
</dbReference>